<sequence>MSDSIAEMLDEAVGGEASTSLYQRILNDIRDRIVSGEWEPGYRIPFEHELTAEYGCSRMTVNKALSQLAKSGLIERRRRSGSFVRRPQSQAAVLEIHDIRIEVEALGLPYRYELMAQTKRRATTVDRERLGPGPSVAGQVLALQCLHYAGVRPFCVEDRLINLAAVPEAADQEFLKSAPGPWLIGQVPWSAAEHVIRAASADSETAADLGLASGAPCLIIERRTWSAERPVTHVRFTYPANAHAVVARFTPSDS</sequence>
<dbReference type="SMART" id="SM00345">
    <property type="entry name" value="HTH_GNTR"/>
    <property type="match status" value="1"/>
</dbReference>
<dbReference type="Pfam" id="PF00392">
    <property type="entry name" value="GntR"/>
    <property type="match status" value="1"/>
</dbReference>
<comment type="caution">
    <text evidence="6">The sequence shown here is derived from an EMBL/GenBank/DDBJ whole genome shotgun (WGS) entry which is preliminary data.</text>
</comment>
<dbReference type="SUPFAM" id="SSF46785">
    <property type="entry name" value="Winged helix' DNA-binding domain"/>
    <property type="match status" value="1"/>
</dbReference>
<dbReference type="Proteomes" id="UP000532373">
    <property type="component" value="Unassembled WGS sequence"/>
</dbReference>
<keyword evidence="3" id="KW-0804">Transcription</keyword>
<evidence type="ECO:0000256" key="1">
    <source>
        <dbReference type="ARBA" id="ARBA00023015"/>
    </source>
</evidence>
<dbReference type="Gene3D" id="1.10.10.10">
    <property type="entry name" value="Winged helix-like DNA-binding domain superfamily/Winged helix DNA-binding domain"/>
    <property type="match status" value="1"/>
</dbReference>
<keyword evidence="1" id="KW-0805">Transcription regulation</keyword>
<dbReference type="InterPro" id="IPR028978">
    <property type="entry name" value="Chorismate_lyase_/UTRA_dom_sf"/>
</dbReference>
<dbReference type="InterPro" id="IPR000524">
    <property type="entry name" value="Tscrpt_reg_HTH_GntR"/>
</dbReference>
<dbReference type="Pfam" id="PF07702">
    <property type="entry name" value="UTRA"/>
    <property type="match status" value="1"/>
</dbReference>
<proteinExistence type="predicted"/>
<dbReference type="SUPFAM" id="SSF64288">
    <property type="entry name" value="Chorismate lyase-like"/>
    <property type="match status" value="1"/>
</dbReference>
<dbReference type="FunFam" id="1.10.10.10:FF:000079">
    <property type="entry name" value="GntR family transcriptional regulator"/>
    <property type="match status" value="1"/>
</dbReference>
<dbReference type="GO" id="GO:0003700">
    <property type="term" value="F:DNA-binding transcription factor activity"/>
    <property type="evidence" value="ECO:0007669"/>
    <property type="project" value="UniProtKB-UniRule"/>
</dbReference>
<reference evidence="6 7" key="1">
    <citation type="submission" date="2020-08" db="EMBL/GenBank/DDBJ databases">
        <title>Genomic Encyclopedia of Type Strains, Phase IV (KMG-IV): sequencing the most valuable type-strain genomes for metagenomic binning, comparative biology and taxonomic classification.</title>
        <authorList>
            <person name="Goeker M."/>
        </authorList>
    </citation>
    <scope>NUCLEOTIDE SEQUENCE [LARGE SCALE GENOMIC DNA]</scope>
    <source>
        <strain evidence="6 7">DSM 17454</strain>
    </source>
</reference>
<dbReference type="GO" id="GO:0045892">
    <property type="term" value="P:negative regulation of DNA-templated transcription"/>
    <property type="evidence" value="ECO:0007669"/>
    <property type="project" value="UniProtKB-UniRule"/>
</dbReference>
<gene>
    <name evidence="6" type="ORF">HNQ96_002145</name>
</gene>
<dbReference type="InterPro" id="IPR050679">
    <property type="entry name" value="Bact_HTH_transcr_reg"/>
</dbReference>
<evidence type="ECO:0000313" key="7">
    <source>
        <dbReference type="Proteomes" id="UP000532373"/>
    </source>
</evidence>
<dbReference type="GO" id="GO:0003677">
    <property type="term" value="F:DNA binding"/>
    <property type="evidence" value="ECO:0007669"/>
    <property type="project" value="UniProtKB-UniRule"/>
</dbReference>
<dbReference type="EMBL" id="JACHGI010000003">
    <property type="protein sequence ID" value="MBB6466280.1"/>
    <property type="molecule type" value="Genomic_DNA"/>
</dbReference>
<evidence type="ECO:0000313" key="6">
    <source>
        <dbReference type="EMBL" id="MBB6466280.1"/>
    </source>
</evidence>
<keyword evidence="2" id="KW-0238">DNA-binding</keyword>
<dbReference type="PANTHER" id="PTHR44846">
    <property type="entry name" value="MANNOSYL-D-GLYCERATE TRANSPORT/METABOLISM SYSTEM REPRESSOR MNGR-RELATED"/>
    <property type="match status" value="1"/>
</dbReference>
<evidence type="ECO:0000256" key="3">
    <source>
        <dbReference type="ARBA" id="ARBA00023163"/>
    </source>
</evidence>
<dbReference type="PROSITE" id="PS50949">
    <property type="entry name" value="HTH_GNTR"/>
    <property type="match status" value="1"/>
</dbReference>
<organism evidence="6 7">
    <name type="scientific">Aminobacter carboxidus</name>
    <dbReference type="NCBI Taxonomy" id="376165"/>
    <lineage>
        <taxon>Bacteria</taxon>
        <taxon>Pseudomonadati</taxon>
        <taxon>Pseudomonadota</taxon>
        <taxon>Alphaproteobacteria</taxon>
        <taxon>Hyphomicrobiales</taxon>
        <taxon>Phyllobacteriaceae</taxon>
        <taxon>Aminobacter</taxon>
    </lineage>
</organism>
<dbReference type="AlphaFoldDB" id="A0A8E1WEY0"/>
<dbReference type="PRINTS" id="PR00035">
    <property type="entry name" value="HTHGNTR"/>
</dbReference>
<feature type="domain" description="HTH gntR-type" evidence="5">
    <location>
        <begin position="19"/>
        <end position="87"/>
    </location>
</feature>
<protein>
    <recommendedName>
        <fullName evidence="4">Histidine utilization repressor</fullName>
    </recommendedName>
</protein>
<name>A0A8E1WEY0_9HYPH</name>
<dbReference type="PANTHER" id="PTHR44846:SF16">
    <property type="entry name" value="TRANSCRIPTIONAL REGULATOR PHNF-RELATED"/>
    <property type="match status" value="1"/>
</dbReference>
<dbReference type="NCBIfam" id="TIGR02018">
    <property type="entry name" value="his_ut_repres"/>
    <property type="match status" value="1"/>
</dbReference>
<evidence type="ECO:0000256" key="4">
    <source>
        <dbReference type="NCBIfam" id="TIGR02018"/>
    </source>
</evidence>
<evidence type="ECO:0000256" key="2">
    <source>
        <dbReference type="ARBA" id="ARBA00023125"/>
    </source>
</evidence>
<dbReference type="GO" id="GO:0006547">
    <property type="term" value="P:L-histidine metabolic process"/>
    <property type="evidence" value="ECO:0007669"/>
    <property type="project" value="UniProtKB-UniRule"/>
</dbReference>
<dbReference type="CDD" id="cd07377">
    <property type="entry name" value="WHTH_GntR"/>
    <property type="match status" value="1"/>
</dbReference>
<dbReference type="InterPro" id="IPR036388">
    <property type="entry name" value="WH-like_DNA-bd_sf"/>
</dbReference>
<dbReference type="InterPro" id="IPR011663">
    <property type="entry name" value="UTRA"/>
</dbReference>
<dbReference type="SMART" id="SM00866">
    <property type="entry name" value="UTRA"/>
    <property type="match status" value="1"/>
</dbReference>
<dbReference type="InterPro" id="IPR010248">
    <property type="entry name" value="His_ut_repres"/>
</dbReference>
<accession>A0A8E1WEY0</accession>
<dbReference type="InterPro" id="IPR036390">
    <property type="entry name" value="WH_DNA-bd_sf"/>
</dbReference>
<evidence type="ECO:0000259" key="5">
    <source>
        <dbReference type="PROSITE" id="PS50949"/>
    </source>
</evidence>
<dbReference type="Gene3D" id="3.40.1410.10">
    <property type="entry name" value="Chorismate lyase-like"/>
    <property type="match status" value="1"/>
</dbReference>